<dbReference type="SUPFAM" id="SSF50978">
    <property type="entry name" value="WD40 repeat-like"/>
    <property type="match status" value="1"/>
</dbReference>
<feature type="region of interest" description="Disordered" evidence="7">
    <location>
        <begin position="927"/>
        <end position="983"/>
    </location>
</feature>
<keyword evidence="5" id="KW-0539">Nucleus</keyword>
<evidence type="ECO:0000256" key="5">
    <source>
        <dbReference type="ARBA" id="ARBA00023242"/>
    </source>
</evidence>
<gene>
    <name evidence="9" type="ORF">Purlil1_4727</name>
</gene>
<dbReference type="PROSITE" id="PS50294">
    <property type="entry name" value="WD_REPEATS_REGION"/>
    <property type="match status" value="1"/>
</dbReference>
<feature type="region of interest" description="Disordered" evidence="7">
    <location>
        <begin position="804"/>
        <end position="829"/>
    </location>
</feature>
<feature type="region of interest" description="Disordered" evidence="7">
    <location>
        <begin position="1144"/>
        <end position="1196"/>
    </location>
</feature>
<dbReference type="Proteomes" id="UP001287286">
    <property type="component" value="Unassembled WGS sequence"/>
</dbReference>
<dbReference type="PROSITE" id="PS50082">
    <property type="entry name" value="WD_REPEATS_2"/>
    <property type="match status" value="2"/>
</dbReference>
<feature type="compositionally biased region" description="Low complexity" evidence="7">
    <location>
        <begin position="1075"/>
        <end position="1097"/>
    </location>
</feature>
<protein>
    <recommendedName>
        <fullName evidence="8">SRP9 domain-containing protein</fullName>
    </recommendedName>
</protein>
<dbReference type="InterPro" id="IPR037867">
    <property type="entry name" value="Swd2/WDR82"/>
</dbReference>
<evidence type="ECO:0000313" key="10">
    <source>
        <dbReference type="Proteomes" id="UP001287286"/>
    </source>
</evidence>
<name>A0ABR0C499_PURLI</name>
<feature type="compositionally biased region" description="Low complexity" evidence="7">
    <location>
        <begin position="927"/>
        <end position="938"/>
    </location>
</feature>
<dbReference type="Pfam" id="PF05486">
    <property type="entry name" value="SRP9-21"/>
    <property type="match status" value="1"/>
</dbReference>
<evidence type="ECO:0000256" key="2">
    <source>
        <dbReference type="ARBA" id="ARBA00005616"/>
    </source>
</evidence>
<dbReference type="EMBL" id="JAWRVI010000013">
    <property type="protein sequence ID" value="KAK4091147.1"/>
    <property type="molecule type" value="Genomic_DNA"/>
</dbReference>
<organism evidence="9 10">
    <name type="scientific">Purpureocillium lilacinum</name>
    <name type="common">Paecilomyces lilacinus</name>
    <dbReference type="NCBI Taxonomy" id="33203"/>
    <lineage>
        <taxon>Eukaryota</taxon>
        <taxon>Fungi</taxon>
        <taxon>Dikarya</taxon>
        <taxon>Ascomycota</taxon>
        <taxon>Pezizomycotina</taxon>
        <taxon>Sordariomycetes</taxon>
        <taxon>Hypocreomycetidae</taxon>
        <taxon>Hypocreales</taxon>
        <taxon>Ophiocordycipitaceae</taxon>
        <taxon>Purpureocillium</taxon>
    </lineage>
</organism>
<keyword evidence="4" id="KW-0677">Repeat</keyword>
<keyword evidence="10" id="KW-1185">Reference proteome</keyword>
<sequence length="1196" mass="128957">MTSHEGGQLPNLDGFERVSRCHGAAGCDAAGDEGAASTRRWLALAISQRGQEGGSALNLRVSPQRRRHGTLRNGGRAKRATEIWCFGGGEGLGRRLRIPKERRQLAIVLLLQHTTCVSTGCWCELLGPRLESGSVRRLAGRARNESGNLTWAAGGRQKESERREKPPGVSVEALEFRCRRDARMAGLPFSRAALAHPSVVGGQKRFADVGRCELEGAPLGMGHWGGVRPVLAASQTFGWRGRDGQTGAATKMDSRTPDNAVPPPVREFLCHRPEPSGWVALQPPVPSRLSWAGRGPRWRLGAGLLAMSLQATPILIIWTLSGFFCAPSLQVTEPAKMDAVSGCPLHSDIVGPGRLTQAIRGLTSRPVPLGPHARAATSALPSGAGQARASAPPAKWWSVAQRTAAPAGPPQELYRLLSCSAGPASQPAGPTQPTYPAGHFWRAAARAVPQPRRTSTGIDAFQHCNPSLQAPTRTSSSSPACTYGSQRQRRFHSAYRLRVRHAPPCGAHVCGTAPPFVEADPVEAMASTPMDLDRPERGTNGLNIQRTLGGNASVSNLSDVMSTFRPTKLLRRDDIKDGRPQPYVLSIDYDDEGELLMTSASDETIQIYNVREGRHEKSLLSKKYGVKLAKFTHTSSSIIYASTKQNNAIRYLATHDNSFIRYFEGHEGPVTCLAVHPGSDNFISCSHDNTVRLWDTQTKHWQGQLLLRNPALAAYDPSGTVFAVACPSSGTILLYDVRNYDKAPFTTIDIMEQCRGIDTQYLVKGWTKLEFSNDGKSLLLGTKGSGHVLLDAFEGSLKAYLRKPSGGTRRQAPGETTGLANGTAAADPSSFDSSGDCCFAPDGRFVISGTRQDVLVWDTLSPPPDNKILEPTWTLPDKREAAVVSFNPRFNFFATADQDLVLWLPDPHIHHHLPPTHIAAAPPPVAATTPADVPTPTTCSPHKRKEQLSFPQECPNRRLRASARARGCARPATTNPQRGENKDVAMPYFKTSQEWLEQSILLLEARPTTVRTYRPPTPSFHYIALSRGGEETQREDKNTQRRARPQSEAGSHHTRIATRYSIKPVSPRADKSTDKQQQQGDSSTSTAAAATTTTAKAPRGSLVLKTHDTASGTTLKYRTTKAQEVSRLMGAALGRLGKSMAAVPADTADEAMPDAAAAGGVQEGGKAGSGTASPAQQPQQPQQGGGGGKKKKKGKR</sequence>
<feature type="repeat" description="WD" evidence="6">
    <location>
        <begin position="584"/>
        <end position="618"/>
    </location>
</feature>
<comment type="subcellular location">
    <subcellularLocation>
        <location evidence="1">Nucleus</location>
    </subcellularLocation>
</comment>
<keyword evidence="3 6" id="KW-0853">WD repeat</keyword>
<feature type="region of interest" description="Disordered" evidence="7">
    <location>
        <begin position="239"/>
        <end position="262"/>
    </location>
</feature>
<accession>A0ABR0C499</accession>
<feature type="compositionally biased region" description="Basic and acidic residues" evidence="7">
    <location>
        <begin position="1028"/>
        <end position="1039"/>
    </location>
</feature>
<dbReference type="InterPro" id="IPR015943">
    <property type="entry name" value="WD40/YVTN_repeat-like_dom_sf"/>
</dbReference>
<feature type="domain" description="SRP9" evidence="8">
    <location>
        <begin position="1050"/>
        <end position="1140"/>
    </location>
</feature>
<dbReference type="PANTHER" id="PTHR19861">
    <property type="entry name" value="WD40 REPEAT PROTEIN SWD2"/>
    <property type="match status" value="1"/>
</dbReference>
<comment type="similarity">
    <text evidence="2">Belongs to the WD repeat SWD2 family.</text>
</comment>
<feature type="repeat" description="WD" evidence="6">
    <location>
        <begin position="663"/>
        <end position="698"/>
    </location>
</feature>
<dbReference type="InterPro" id="IPR036322">
    <property type="entry name" value="WD40_repeat_dom_sf"/>
</dbReference>
<evidence type="ECO:0000256" key="3">
    <source>
        <dbReference type="ARBA" id="ARBA00022574"/>
    </source>
</evidence>
<evidence type="ECO:0000256" key="7">
    <source>
        <dbReference type="SAM" id="MobiDB-lite"/>
    </source>
</evidence>
<evidence type="ECO:0000256" key="1">
    <source>
        <dbReference type="ARBA" id="ARBA00004123"/>
    </source>
</evidence>
<dbReference type="InterPro" id="IPR001680">
    <property type="entry name" value="WD40_rpt"/>
</dbReference>
<dbReference type="Gene3D" id="2.130.10.10">
    <property type="entry name" value="YVTN repeat-like/Quinoprotein amine dehydrogenase"/>
    <property type="match status" value="2"/>
</dbReference>
<evidence type="ECO:0000313" key="9">
    <source>
        <dbReference type="EMBL" id="KAK4091147.1"/>
    </source>
</evidence>
<feature type="region of interest" description="Disordered" evidence="7">
    <location>
        <begin position="1012"/>
        <end position="1107"/>
    </location>
</feature>
<proteinExistence type="inferred from homology"/>
<reference evidence="9 10" key="1">
    <citation type="journal article" date="2024" name="Microbiol. Resour. Announc.">
        <title>Genome annotations for the ascomycete fungi Trichoderma harzianum, Trichoderma aggressivum, and Purpureocillium lilacinum.</title>
        <authorList>
            <person name="Beijen E.P.W."/>
            <person name="Ohm R.A."/>
        </authorList>
    </citation>
    <scope>NUCLEOTIDE SEQUENCE [LARGE SCALE GENOMIC DNA]</scope>
    <source>
        <strain evidence="9 10">CBS 150709</strain>
    </source>
</reference>
<evidence type="ECO:0000256" key="4">
    <source>
        <dbReference type="ARBA" id="ARBA00022737"/>
    </source>
</evidence>
<dbReference type="Pfam" id="PF00400">
    <property type="entry name" value="WD40"/>
    <property type="match status" value="1"/>
</dbReference>
<evidence type="ECO:0000259" key="8">
    <source>
        <dbReference type="Pfam" id="PF05486"/>
    </source>
</evidence>
<dbReference type="PANTHER" id="PTHR19861:SF0">
    <property type="entry name" value="WD REPEAT-CONTAINING PROTEIN 82"/>
    <property type="match status" value="1"/>
</dbReference>
<comment type="caution">
    <text evidence="9">The sequence shown here is derived from an EMBL/GenBank/DDBJ whole genome shotgun (WGS) entry which is preliminary data.</text>
</comment>
<dbReference type="InterPro" id="IPR039432">
    <property type="entry name" value="SRP9_dom"/>
</dbReference>
<dbReference type="SMART" id="SM00320">
    <property type="entry name" value="WD40"/>
    <property type="match status" value="4"/>
</dbReference>
<evidence type="ECO:0000256" key="6">
    <source>
        <dbReference type="PROSITE-ProRule" id="PRU00221"/>
    </source>
</evidence>